<dbReference type="EnsemblBacteria" id="AAS96183">
    <property type="protein sequence ID" value="AAS96183"/>
    <property type="gene ID" value="DVU_1706"/>
</dbReference>
<gene>
    <name evidence="2" type="ordered locus">DVU_1706</name>
</gene>
<name>Q72BD0_NITV2</name>
<feature type="transmembrane region" description="Helical" evidence="1">
    <location>
        <begin position="6"/>
        <end position="26"/>
    </location>
</feature>
<dbReference type="AlphaFoldDB" id="Q72BD0"/>
<dbReference type="EMBL" id="AE017285">
    <property type="protein sequence ID" value="AAS96183.1"/>
    <property type="molecule type" value="Genomic_DNA"/>
</dbReference>
<dbReference type="REBASE" id="17621">
    <property type="entry name" value="S.DvuI"/>
</dbReference>
<protein>
    <submittedName>
        <fullName evidence="2">Uncharacterized protein</fullName>
    </submittedName>
</protein>
<evidence type="ECO:0000313" key="3">
    <source>
        <dbReference type="Proteomes" id="UP000002194"/>
    </source>
</evidence>
<keyword evidence="1" id="KW-0812">Transmembrane</keyword>
<accession>Q72BD0</accession>
<dbReference type="STRING" id="882.DVU_1706"/>
<dbReference type="Proteomes" id="UP000002194">
    <property type="component" value="Chromosome"/>
</dbReference>
<reference evidence="2 3" key="1">
    <citation type="journal article" date="2004" name="Nat. Biotechnol.">
        <title>The genome sequence of the anaerobic, sulfate-reducing bacterium Desulfovibrio vulgaris Hildenborough.</title>
        <authorList>
            <person name="Heidelberg J.F."/>
            <person name="Seshadri R."/>
            <person name="Haveman S.A."/>
            <person name="Hemme C.L."/>
            <person name="Paulsen I.T."/>
            <person name="Kolonay J.F."/>
            <person name="Eisen J.A."/>
            <person name="Ward N."/>
            <person name="Methe B."/>
            <person name="Brinkac L.M."/>
            <person name="Daugherty S.C."/>
            <person name="Deboy R.T."/>
            <person name="Dodson R.J."/>
            <person name="Durkin A.S."/>
            <person name="Madupu R."/>
            <person name="Nelson W.C."/>
            <person name="Sullivan S.A."/>
            <person name="Fouts D."/>
            <person name="Haft D.H."/>
            <person name="Selengut J."/>
            <person name="Peterson J.D."/>
            <person name="Davidsen T.M."/>
            <person name="Zafar N."/>
            <person name="Zhou L."/>
            <person name="Radune D."/>
            <person name="Dimitrov G."/>
            <person name="Hance M."/>
            <person name="Tran K."/>
            <person name="Khouri H."/>
            <person name="Gill J."/>
            <person name="Utterback T.R."/>
            <person name="Feldblyum T.V."/>
            <person name="Wall J.D."/>
            <person name="Voordouw G."/>
            <person name="Fraser C.M."/>
        </authorList>
    </citation>
    <scope>NUCLEOTIDE SEQUENCE [LARGE SCALE GENOMIC DNA]</scope>
    <source>
        <strain evidence="3">ATCC 29579 / DSM 644 / NCIMB 8303 / VKM B-1760 / Hildenborough</strain>
    </source>
</reference>
<sequence>MNTQTIPMGFGFYVATTLLRVILGGLDAKDGSIRTK</sequence>
<dbReference type="PaxDb" id="882-DVU_1706"/>
<dbReference type="KEGG" id="dvu:DVU_1706"/>
<organism evidence="2 3">
    <name type="scientific">Nitratidesulfovibrio vulgaris (strain ATCC 29579 / DSM 644 / CCUG 34227 / NCIMB 8303 / VKM B-1760 / Hildenborough)</name>
    <name type="common">Desulfovibrio vulgaris</name>
    <dbReference type="NCBI Taxonomy" id="882"/>
    <lineage>
        <taxon>Bacteria</taxon>
        <taxon>Pseudomonadati</taxon>
        <taxon>Thermodesulfobacteriota</taxon>
        <taxon>Desulfovibrionia</taxon>
        <taxon>Desulfovibrionales</taxon>
        <taxon>Desulfovibrionaceae</taxon>
        <taxon>Nitratidesulfovibrio</taxon>
    </lineage>
</organism>
<evidence type="ECO:0000256" key="1">
    <source>
        <dbReference type="SAM" id="Phobius"/>
    </source>
</evidence>
<dbReference type="HOGENOM" id="CLU_3355831_0_0_7"/>
<keyword evidence="1" id="KW-0472">Membrane</keyword>
<evidence type="ECO:0000313" key="2">
    <source>
        <dbReference type="EMBL" id="AAS96183.1"/>
    </source>
</evidence>
<keyword evidence="1" id="KW-1133">Transmembrane helix</keyword>
<proteinExistence type="predicted"/>
<keyword evidence="3" id="KW-1185">Reference proteome</keyword>